<gene>
    <name evidence="3" type="ORF">ACFSBT_08600</name>
</gene>
<dbReference type="EMBL" id="JBHUDC010000003">
    <property type="protein sequence ID" value="MFD1513335.1"/>
    <property type="molecule type" value="Genomic_DNA"/>
</dbReference>
<accession>A0ABD6AUX8</accession>
<organism evidence="3 4">
    <name type="scientific">Halomarina rubra</name>
    <dbReference type="NCBI Taxonomy" id="2071873"/>
    <lineage>
        <taxon>Archaea</taxon>
        <taxon>Methanobacteriati</taxon>
        <taxon>Methanobacteriota</taxon>
        <taxon>Stenosarchaea group</taxon>
        <taxon>Halobacteria</taxon>
        <taxon>Halobacteriales</taxon>
        <taxon>Natronomonadaceae</taxon>
        <taxon>Halomarina</taxon>
    </lineage>
</organism>
<feature type="region of interest" description="Disordered" evidence="1">
    <location>
        <begin position="33"/>
        <end position="59"/>
    </location>
</feature>
<dbReference type="AlphaFoldDB" id="A0ABD6AUX8"/>
<evidence type="ECO:0000259" key="2">
    <source>
        <dbReference type="Pfam" id="PF24035"/>
    </source>
</evidence>
<evidence type="ECO:0000313" key="3">
    <source>
        <dbReference type="EMBL" id="MFD1513335.1"/>
    </source>
</evidence>
<dbReference type="RefSeq" id="WP_250873288.1">
    <property type="nucleotide sequence ID" value="NZ_JALXFV010000003.1"/>
</dbReference>
<feature type="compositionally biased region" description="Basic and acidic residues" evidence="1">
    <location>
        <begin position="33"/>
        <end position="51"/>
    </location>
</feature>
<proteinExistence type="predicted"/>
<keyword evidence="4" id="KW-1185">Reference proteome</keyword>
<protein>
    <submittedName>
        <fullName evidence="3">ArsR family transcriptional regulator</fullName>
    </submittedName>
</protein>
<evidence type="ECO:0000313" key="4">
    <source>
        <dbReference type="Proteomes" id="UP001597187"/>
    </source>
</evidence>
<sequence>MSDTSTFFDLLAAGPRRQVLLALRGSDSLRVPDELVGERPADRPVDGESGARSHSGSGVDDVRLYHVHLPKLEAAGVVEWNRERRTVTRGPAFAAVEPGLDLLAENAEKLPDAAF</sequence>
<dbReference type="Pfam" id="PF24035">
    <property type="entry name" value="DUF7344"/>
    <property type="match status" value="1"/>
</dbReference>
<comment type="caution">
    <text evidence="3">The sequence shown here is derived from an EMBL/GenBank/DDBJ whole genome shotgun (WGS) entry which is preliminary data.</text>
</comment>
<reference evidence="3 4" key="1">
    <citation type="journal article" date="2019" name="Int. J. Syst. Evol. Microbiol.">
        <title>The Global Catalogue of Microorganisms (GCM) 10K type strain sequencing project: providing services to taxonomists for standard genome sequencing and annotation.</title>
        <authorList>
            <consortium name="The Broad Institute Genomics Platform"/>
            <consortium name="The Broad Institute Genome Sequencing Center for Infectious Disease"/>
            <person name="Wu L."/>
            <person name="Ma J."/>
        </authorList>
    </citation>
    <scope>NUCLEOTIDE SEQUENCE [LARGE SCALE GENOMIC DNA]</scope>
    <source>
        <strain evidence="3 4">CGMCC 1.12563</strain>
    </source>
</reference>
<dbReference type="InterPro" id="IPR055768">
    <property type="entry name" value="DUF7344"/>
</dbReference>
<feature type="domain" description="DUF7344" evidence="2">
    <location>
        <begin position="8"/>
        <end position="88"/>
    </location>
</feature>
<dbReference type="Proteomes" id="UP001597187">
    <property type="component" value="Unassembled WGS sequence"/>
</dbReference>
<evidence type="ECO:0000256" key="1">
    <source>
        <dbReference type="SAM" id="MobiDB-lite"/>
    </source>
</evidence>
<name>A0ABD6AUX8_9EURY</name>